<dbReference type="EMBL" id="JAPCWZ010000002">
    <property type="protein sequence ID" value="KAK8877056.1"/>
    <property type="molecule type" value="Genomic_DNA"/>
</dbReference>
<proteinExistence type="inferred from homology"/>
<dbReference type="InterPro" id="IPR036291">
    <property type="entry name" value="NAD(P)-bd_dom_sf"/>
</dbReference>
<dbReference type="PANTHER" id="PTHR43161:SF23">
    <property type="entry name" value="(R,R)-BUTANEDIOL DEHYDROGENASE-RELATED"/>
    <property type="match status" value="1"/>
</dbReference>
<dbReference type="Gene3D" id="3.40.50.720">
    <property type="entry name" value="NAD(P)-binding Rossmann-like Domain"/>
    <property type="match status" value="1"/>
</dbReference>
<accession>A0ABR2JH50</accession>
<evidence type="ECO:0000256" key="3">
    <source>
        <dbReference type="ARBA" id="ARBA00022723"/>
    </source>
</evidence>
<evidence type="ECO:0000313" key="9">
    <source>
        <dbReference type="Proteomes" id="UP001390339"/>
    </source>
</evidence>
<dbReference type="SMART" id="SM00829">
    <property type="entry name" value="PKS_ER"/>
    <property type="match status" value="1"/>
</dbReference>
<evidence type="ECO:0000256" key="4">
    <source>
        <dbReference type="ARBA" id="ARBA00022833"/>
    </source>
</evidence>
<comment type="caution">
    <text evidence="8">The sequence shown here is derived from an EMBL/GenBank/DDBJ whole genome shotgun (WGS) entry which is preliminary data.</text>
</comment>
<dbReference type="InterPro" id="IPR002328">
    <property type="entry name" value="ADH_Zn_CS"/>
</dbReference>
<evidence type="ECO:0000256" key="1">
    <source>
        <dbReference type="ARBA" id="ARBA00001947"/>
    </source>
</evidence>
<evidence type="ECO:0000256" key="2">
    <source>
        <dbReference type="ARBA" id="ARBA00008072"/>
    </source>
</evidence>
<keyword evidence="5" id="KW-0560">Oxidoreductase</keyword>
<keyword evidence="3 6" id="KW-0479">Metal-binding</keyword>
<dbReference type="InterPro" id="IPR013149">
    <property type="entry name" value="ADH-like_C"/>
</dbReference>
<dbReference type="CDD" id="cd08233">
    <property type="entry name" value="butanediol_DH_like"/>
    <property type="match status" value="1"/>
</dbReference>
<dbReference type="PROSITE" id="PS00059">
    <property type="entry name" value="ADH_ZINC"/>
    <property type="match status" value="1"/>
</dbReference>
<dbReference type="SUPFAM" id="SSF51735">
    <property type="entry name" value="NAD(P)-binding Rossmann-fold domains"/>
    <property type="match status" value="1"/>
</dbReference>
<protein>
    <submittedName>
        <fullName evidence="8">Alcohol dehydrogenase zinc-containing</fullName>
    </submittedName>
</protein>
<dbReference type="PANTHER" id="PTHR43161">
    <property type="entry name" value="SORBITOL DEHYDROGENASE"/>
    <property type="match status" value="1"/>
</dbReference>
<comment type="similarity">
    <text evidence="2 6">Belongs to the zinc-containing alcohol dehydrogenase family.</text>
</comment>
<comment type="cofactor">
    <cofactor evidence="1 6">
        <name>Zn(2+)</name>
        <dbReference type="ChEBI" id="CHEBI:29105"/>
    </cofactor>
</comment>
<evidence type="ECO:0000256" key="6">
    <source>
        <dbReference type="RuleBase" id="RU361277"/>
    </source>
</evidence>
<evidence type="ECO:0000259" key="7">
    <source>
        <dbReference type="SMART" id="SM00829"/>
    </source>
</evidence>
<dbReference type="InterPro" id="IPR011032">
    <property type="entry name" value="GroES-like_sf"/>
</dbReference>
<evidence type="ECO:0000313" key="8">
    <source>
        <dbReference type="EMBL" id="KAK8877056.1"/>
    </source>
</evidence>
<dbReference type="SUPFAM" id="SSF50129">
    <property type="entry name" value="GroES-like"/>
    <property type="match status" value="1"/>
</dbReference>
<dbReference type="Gene3D" id="3.90.180.10">
    <property type="entry name" value="Medium-chain alcohol dehydrogenases, catalytic domain"/>
    <property type="match status" value="1"/>
</dbReference>
<reference evidence="8 9" key="1">
    <citation type="journal article" date="2024" name="IMA Fungus">
        <title>Apiospora arundinis, a panoply of carbohydrate-active enzymes and secondary metabolites.</title>
        <authorList>
            <person name="Sorensen T."/>
            <person name="Petersen C."/>
            <person name="Muurmann A.T."/>
            <person name="Christiansen J.V."/>
            <person name="Brundto M.L."/>
            <person name="Overgaard C.K."/>
            <person name="Boysen A.T."/>
            <person name="Wollenberg R.D."/>
            <person name="Larsen T.O."/>
            <person name="Sorensen J.L."/>
            <person name="Nielsen K.L."/>
            <person name="Sondergaard T.E."/>
        </authorList>
    </citation>
    <scope>NUCLEOTIDE SEQUENCE [LARGE SCALE GENOMIC DNA]</scope>
    <source>
        <strain evidence="8 9">AAU 773</strain>
    </source>
</reference>
<evidence type="ECO:0000256" key="5">
    <source>
        <dbReference type="ARBA" id="ARBA00023002"/>
    </source>
</evidence>
<keyword evidence="4 6" id="KW-0862">Zinc</keyword>
<dbReference type="Proteomes" id="UP001390339">
    <property type="component" value="Unassembled WGS sequence"/>
</dbReference>
<dbReference type="Pfam" id="PF08240">
    <property type="entry name" value="ADH_N"/>
    <property type="match status" value="1"/>
</dbReference>
<dbReference type="Pfam" id="PF00107">
    <property type="entry name" value="ADH_zinc_N"/>
    <property type="match status" value="1"/>
</dbReference>
<name>A0ABR2JH50_9PEZI</name>
<gene>
    <name evidence="8" type="ORF">PGQ11_002002</name>
</gene>
<feature type="domain" description="Enoyl reductase (ER)" evidence="7">
    <location>
        <begin position="8"/>
        <end position="358"/>
    </location>
</feature>
<dbReference type="InterPro" id="IPR013154">
    <property type="entry name" value="ADH-like_N"/>
</dbReference>
<keyword evidence="9" id="KW-1185">Reference proteome</keyword>
<dbReference type="InterPro" id="IPR020843">
    <property type="entry name" value="ER"/>
</dbReference>
<sequence length="362" mass="38323">MRALRYHGPGDLRLQHDIPEPECLPHQVKIRPAWCGICGSDLHAYLSEKAIPLRDTPHPLTGEVWPITLGHEFSGDIVALGSDVGKGGNGESLKVGDRVACQPTICCHACHSCKQGSINVCDSLGFIGLMGGGGGLSDFICIDARFAHKLPDSVPNDIGALIEPLSVAWHAVEQAAIKPGDDVLVMGAGPIGLAVIQCLKARQFGGQIIVAELSTKRKEFARQCGATTVIDPQEEDVVSKCRSLCGGQGPAVALECAGVTASLNAACRAVRTKGLIVNVALWDEPVPIDMMAILFGEKRLTAAVTMTTPDFQAVIGALGSGQLKVEGMITHRIKMDEVVAKGFEALIKEKDTTIKVLVDTRA</sequence>
<organism evidence="8 9">
    <name type="scientific">Apiospora arundinis</name>
    <dbReference type="NCBI Taxonomy" id="335852"/>
    <lineage>
        <taxon>Eukaryota</taxon>
        <taxon>Fungi</taxon>
        <taxon>Dikarya</taxon>
        <taxon>Ascomycota</taxon>
        <taxon>Pezizomycotina</taxon>
        <taxon>Sordariomycetes</taxon>
        <taxon>Xylariomycetidae</taxon>
        <taxon>Amphisphaeriales</taxon>
        <taxon>Apiosporaceae</taxon>
        <taxon>Apiospora</taxon>
    </lineage>
</organism>